<dbReference type="InterPro" id="IPR052527">
    <property type="entry name" value="Metal_cation-efflux_comp"/>
</dbReference>
<dbReference type="Pfam" id="PF04140">
    <property type="entry name" value="ICMT"/>
    <property type="match status" value="1"/>
</dbReference>
<dbReference type="Gene3D" id="1.20.120.1630">
    <property type="match status" value="1"/>
</dbReference>
<evidence type="ECO:0000256" key="2">
    <source>
        <dbReference type="ARBA" id="ARBA00022692"/>
    </source>
</evidence>
<dbReference type="GO" id="GO:0032259">
    <property type="term" value="P:methylation"/>
    <property type="evidence" value="ECO:0007669"/>
    <property type="project" value="UniProtKB-KW"/>
</dbReference>
<feature type="transmembrane region" description="Helical" evidence="5">
    <location>
        <begin position="138"/>
        <end position="156"/>
    </location>
</feature>
<feature type="transmembrane region" description="Helical" evidence="5">
    <location>
        <begin position="77"/>
        <end position="96"/>
    </location>
</feature>
<keyword evidence="2 5" id="KW-0812">Transmembrane</keyword>
<accession>A0ABW4YV93</accession>
<dbReference type="EC" id="2.1.1.334" evidence="6"/>
<dbReference type="RefSeq" id="WP_213353136.1">
    <property type="nucleotide sequence ID" value="NZ_JAHBGB010000033.1"/>
</dbReference>
<keyword evidence="6" id="KW-0808">Transferase</keyword>
<dbReference type="PANTHER" id="PTHR43847">
    <property type="entry name" value="BLL3993 PROTEIN"/>
    <property type="match status" value="1"/>
</dbReference>
<evidence type="ECO:0000256" key="5">
    <source>
        <dbReference type="SAM" id="Phobius"/>
    </source>
</evidence>
<keyword evidence="6" id="KW-0489">Methyltransferase</keyword>
<keyword evidence="7" id="KW-1185">Reference proteome</keyword>
<dbReference type="EC" id="2.1.1.100" evidence="6"/>
<dbReference type="InterPro" id="IPR007269">
    <property type="entry name" value="ICMT_MeTrfase"/>
</dbReference>
<sequence>MTATPSSPRSPRLLALSLAGTLAYLGLAVLGWGGVGAFFADPARLAAALVLVALTVAALFTEGNLSGGEREDRGNRWVLAVFAVLGILAAWLPAYTDRLDLWTFGGTGVRWLGVLLFAAGGALRLWPVFVLGRRFSGLVAIQPGHTLVTDGVYGVIRHPSYAGLLVSSLGWALVFRSMAGVVLALLLVPPLIARMNAEEALLRATFGADYDAYRARTARLIPGLY</sequence>
<dbReference type="Proteomes" id="UP001597299">
    <property type="component" value="Unassembled WGS sequence"/>
</dbReference>
<dbReference type="EMBL" id="JBHUHD010000001">
    <property type="protein sequence ID" value="MFD2140198.1"/>
    <property type="molecule type" value="Genomic_DNA"/>
</dbReference>
<name>A0ABW4YV93_9HYPH</name>
<feature type="transmembrane region" description="Helical" evidence="5">
    <location>
        <begin position="45"/>
        <end position="65"/>
    </location>
</feature>
<keyword evidence="3 5" id="KW-1133">Transmembrane helix</keyword>
<feature type="transmembrane region" description="Helical" evidence="5">
    <location>
        <begin position="108"/>
        <end position="126"/>
    </location>
</feature>
<dbReference type="PANTHER" id="PTHR43847:SF1">
    <property type="entry name" value="BLL3993 PROTEIN"/>
    <property type="match status" value="1"/>
</dbReference>
<evidence type="ECO:0000256" key="3">
    <source>
        <dbReference type="ARBA" id="ARBA00022989"/>
    </source>
</evidence>
<comment type="caution">
    <text evidence="6">The sequence shown here is derived from an EMBL/GenBank/DDBJ whole genome shotgun (WGS) entry which is preliminary data.</text>
</comment>
<evidence type="ECO:0000313" key="7">
    <source>
        <dbReference type="Proteomes" id="UP001597299"/>
    </source>
</evidence>
<proteinExistence type="predicted"/>
<reference evidence="7" key="1">
    <citation type="journal article" date="2019" name="Int. J. Syst. Evol. Microbiol.">
        <title>The Global Catalogue of Microorganisms (GCM) 10K type strain sequencing project: providing services to taxonomists for standard genome sequencing and annotation.</title>
        <authorList>
            <consortium name="The Broad Institute Genomics Platform"/>
            <consortium name="The Broad Institute Genome Sequencing Center for Infectious Disease"/>
            <person name="Wu L."/>
            <person name="Ma J."/>
        </authorList>
    </citation>
    <scope>NUCLEOTIDE SEQUENCE [LARGE SCALE GENOMIC DNA]</scope>
    <source>
        <strain evidence="7">CCM 7435</strain>
    </source>
</reference>
<keyword evidence="4 5" id="KW-0472">Membrane</keyword>
<organism evidence="6 7">
    <name type="scientific">Ancylobacter oerskovii</name>
    <dbReference type="NCBI Taxonomy" id="459519"/>
    <lineage>
        <taxon>Bacteria</taxon>
        <taxon>Pseudomonadati</taxon>
        <taxon>Pseudomonadota</taxon>
        <taxon>Alphaproteobacteria</taxon>
        <taxon>Hyphomicrobiales</taxon>
        <taxon>Xanthobacteraceae</taxon>
        <taxon>Ancylobacter</taxon>
    </lineage>
</organism>
<comment type="subcellular location">
    <subcellularLocation>
        <location evidence="1">Membrane</location>
        <topology evidence="1">Multi-pass membrane protein</topology>
    </subcellularLocation>
</comment>
<evidence type="ECO:0000313" key="6">
    <source>
        <dbReference type="EMBL" id="MFD2140198.1"/>
    </source>
</evidence>
<gene>
    <name evidence="6" type="ORF">ACFSNC_07310</name>
</gene>
<evidence type="ECO:0000256" key="4">
    <source>
        <dbReference type="ARBA" id="ARBA00023136"/>
    </source>
</evidence>
<protein>
    <submittedName>
        <fullName evidence="6">Methyltransferase family protein</fullName>
        <ecNumber evidence="6">2.1.1.100</ecNumber>
        <ecNumber evidence="6">2.1.1.334</ecNumber>
    </submittedName>
</protein>
<evidence type="ECO:0000256" key="1">
    <source>
        <dbReference type="ARBA" id="ARBA00004141"/>
    </source>
</evidence>
<dbReference type="GO" id="GO:0004671">
    <property type="term" value="F:protein C-terminal S-isoprenylcysteine carboxyl O-methyltransferase activity"/>
    <property type="evidence" value="ECO:0007669"/>
    <property type="project" value="UniProtKB-EC"/>
</dbReference>
<feature type="transmembrane region" description="Helical" evidence="5">
    <location>
        <begin position="12"/>
        <end position="39"/>
    </location>
</feature>
<feature type="transmembrane region" description="Helical" evidence="5">
    <location>
        <begin position="168"/>
        <end position="188"/>
    </location>
</feature>